<evidence type="ECO:0000313" key="3">
    <source>
        <dbReference type="Proteomes" id="UP000321154"/>
    </source>
</evidence>
<reference evidence="2 4" key="2">
    <citation type="submission" date="2020-07" db="EMBL/GenBank/DDBJ databases">
        <title>Sequencing the genomes of 1000 actinobacteria strains.</title>
        <authorList>
            <person name="Klenk H.-P."/>
        </authorList>
    </citation>
    <scope>NUCLEOTIDE SEQUENCE [LARGE SCALE GENOMIC DNA]</scope>
    <source>
        <strain evidence="2 4">DSM 10309</strain>
    </source>
</reference>
<evidence type="ECO:0000313" key="4">
    <source>
        <dbReference type="Proteomes" id="UP000522688"/>
    </source>
</evidence>
<dbReference type="OrthoDB" id="3837807at2"/>
<organism evidence="2 4">
    <name type="scientific">Frigoribacterium faeni</name>
    <dbReference type="NCBI Taxonomy" id="145483"/>
    <lineage>
        <taxon>Bacteria</taxon>
        <taxon>Bacillati</taxon>
        <taxon>Actinomycetota</taxon>
        <taxon>Actinomycetes</taxon>
        <taxon>Micrococcales</taxon>
        <taxon>Microbacteriaceae</taxon>
        <taxon>Frigoribacterium</taxon>
    </lineage>
</organism>
<reference evidence="1 3" key="1">
    <citation type="submission" date="2019-07" db="EMBL/GenBank/DDBJ databases">
        <title>Whole genome shotgun sequence of Frigoribacterium faeni NBRC 103066.</title>
        <authorList>
            <person name="Hosoyama A."/>
            <person name="Uohara A."/>
            <person name="Ohji S."/>
            <person name="Ichikawa N."/>
        </authorList>
    </citation>
    <scope>NUCLEOTIDE SEQUENCE [LARGE SCALE GENOMIC DNA]</scope>
    <source>
        <strain evidence="1 3">NBRC 103066</strain>
    </source>
</reference>
<comment type="caution">
    <text evidence="2">The sequence shown here is derived from an EMBL/GenBank/DDBJ whole genome shotgun (WGS) entry which is preliminary data.</text>
</comment>
<protein>
    <submittedName>
        <fullName evidence="2">Uncharacterized protein</fullName>
    </submittedName>
</protein>
<proteinExistence type="predicted"/>
<dbReference type="Proteomes" id="UP000321154">
    <property type="component" value="Unassembled WGS sequence"/>
</dbReference>
<dbReference type="EMBL" id="JACGWW010000002">
    <property type="protein sequence ID" value="MBA8813593.1"/>
    <property type="molecule type" value="Genomic_DNA"/>
</dbReference>
<dbReference type="RefSeq" id="WP_146856505.1">
    <property type="nucleotide sequence ID" value="NZ_BAAAHR010000008.1"/>
</dbReference>
<evidence type="ECO:0000313" key="1">
    <source>
        <dbReference type="EMBL" id="GEK84168.1"/>
    </source>
</evidence>
<accession>A0A7W3JIR1</accession>
<dbReference type="Proteomes" id="UP000522688">
    <property type="component" value="Unassembled WGS sequence"/>
</dbReference>
<evidence type="ECO:0000313" key="2">
    <source>
        <dbReference type="EMBL" id="MBA8813593.1"/>
    </source>
</evidence>
<dbReference type="AlphaFoldDB" id="A0A7W3JIR1"/>
<gene>
    <name evidence="2" type="ORF">FB463_001842</name>
    <name evidence="1" type="ORF">FFA01_24770</name>
</gene>
<sequence length="111" mass="11738">MPLPGQQADGSFAVSVDRSLRGGPLDLLDLVVDRLTGYTGGAPTATSRSATRPTAEWGLSNGDTLVVRVVPASDGKCSVTLTQGHLRLPERVQPVREALTRAVEVMGDRQN</sequence>
<dbReference type="EMBL" id="BJUV01000029">
    <property type="protein sequence ID" value="GEK84168.1"/>
    <property type="molecule type" value="Genomic_DNA"/>
</dbReference>
<keyword evidence="3" id="KW-1185">Reference proteome</keyword>
<name>A0A7W3JIR1_9MICO</name>